<dbReference type="AlphaFoldDB" id="A0AAV7DVG5"/>
<proteinExistence type="inferred from homology"/>
<evidence type="ECO:0000256" key="3">
    <source>
        <dbReference type="ARBA" id="ARBA00022679"/>
    </source>
</evidence>
<dbReference type="FunFam" id="3.40.50.2000:FF:000056">
    <property type="entry name" value="Glycosyltransferase"/>
    <property type="match status" value="1"/>
</dbReference>
<dbReference type="EMBL" id="JAINDJ010000008">
    <property type="protein sequence ID" value="KAG9440293.1"/>
    <property type="molecule type" value="Genomic_DNA"/>
</dbReference>
<accession>A0AAV7DVG5</accession>
<sequence>MKAGLVIIPAPGRGHLAVALELAKLINQGNQFSITVLTMASPVPGVPTVPDSYPAAIAASGLDIHFVDLPTVDPPEKPVPIAFISRYIDSHVPHVKNALLRLQSSTRVAALVVDFFATTVIEVGDELGIPSYIFSPSNGNLLGFMLYLPTLDAKIESDFEDLEADIEIPGLSPLPPLHLPAPLTKKSSEGYKWFLELARRFRYAKGIIVNTFRELEPAVLEAVSAGRCLPDHPTPPVFPVGPVVVLEERDPSHPCIAWLDGQPPGSVVFLCFGSMGTLPEPQVREIALGLERSGHRFLWSIRTRRSDNYYIAPTEADLEGDLPEGFVERTKDRGLVWPRWAPQTAILSHEAIGGFVSHCGWNSTLESLWFGVPILPWPLRAEQRMNALQLVKDIGAAVELQMDYKGQSLVGAAEVERGVRSLMGETEEGKRARGKAMDARAAGRAAVETGGSSSDALMRLTEHLLSHNQ</sequence>
<dbReference type="GO" id="GO:0035251">
    <property type="term" value="F:UDP-glucosyltransferase activity"/>
    <property type="evidence" value="ECO:0007669"/>
    <property type="project" value="InterPro"/>
</dbReference>
<keyword evidence="2 4" id="KW-0328">Glycosyltransferase</keyword>
<protein>
    <recommendedName>
        <fullName evidence="5">Glycosyltransferase</fullName>
        <ecNumber evidence="5">2.4.1.-</ecNumber>
    </recommendedName>
</protein>
<evidence type="ECO:0000256" key="4">
    <source>
        <dbReference type="RuleBase" id="RU003718"/>
    </source>
</evidence>
<dbReference type="SUPFAM" id="SSF53756">
    <property type="entry name" value="UDP-Glycosyltransferase/glycogen phosphorylase"/>
    <property type="match status" value="1"/>
</dbReference>
<evidence type="ECO:0000313" key="6">
    <source>
        <dbReference type="EMBL" id="KAG9440293.1"/>
    </source>
</evidence>
<evidence type="ECO:0000256" key="5">
    <source>
        <dbReference type="RuleBase" id="RU362057"/>
    </source>
</evidence>
<gene>
    <name evidence="6" type="ORF">H6P81_020458</name>
</gene>
<dbReference type="Gene3D" id="3.40.50.2000">
    <property type="entry name" value="Glycogen Phosphorylase B"/>
    <property type="match status" value="2"/>
</dbReference>
<dbReference type="EC" id="2.4.1.-" evidence="5"/>
<evidence type="ECO:0000256" key="1">
    <source>
        <dbReference type="ARBA" id="ARBA00009995"/>
    </source>
</evidence>
<dbReference type="InterPro" id="IPR002213">
    <property type="entry name" value="UDP_glucos_trans"/>
</dbReference>
<dbReference type="Pfam" id="PF00201">
    <property type="entry name" value="UDPGT"/>
    <property type="match status" value="1"/>
</dbReference>
<dbReference type="Proteomes" id="UP000825729">
    <property type="component" value="Unassembled WGS sequence"/>
</dbReference>
<dbReference type="InterPro" id="IPR035595">
    <property type="entry name" value="UDP_glycos_trans_CS"/>
</dbReference>
<keyword evidence="7" id="KW-1185">Reference proteome</keyword>
<comment type="similarity">
    <text evidence="1 4">Belongs to the UDP-glycosyltransferase family.</text>
</comment>
<dbReference type="PROSITE" id="PS00375">
    <property type="entry name" value="UDPGT"/>
    <property type="match status" value="1"/>
</dbReference>
<dbReference type="PANTHER" id="PTHR48048">
    <property type="entry name" value="GLYCOSYLTRANSFERASE"/>
    <property type="match status" value="1"/>
</dbReference>
<keyword evidence="3 4" id="KW-0808">Transferase</keyword>
<evidence type="ECO:0000256" key="2">
    <source>
        <dbReference type="ARBA" id="ARBA00022676"/>
    </source>
</evidence>
<dbReference type="CDD" id="cd03784">
    <property type="entry name" value="GT1_Gtf-like"/>
    <property type="match status" value="1"/>
</dbReference>
<name>A0AAV7DVG5_ARIFI</name>
<reference evidence="6 7" key="1">
    <citation type="submission" date="2021-07" db="EMBL/GenBank/DDBJ databases">
        <title>The Aristolochia fimbriata genome: insights into angiosperm evolution, floral development and chemical biosynthesis.</title>
        <authorList>
            <person name="Jiao Y."/>
        </authorList>
    </citation>
    <scope>NUCLEOTIDE SEQUENCE [LARGE SCALE GENOMIC DNA]</scope>
    <source>
        <strain evidence="6">IBCAS-2021</strain>
        <tissue evidence="6">Leaf</tissue>
    </source>
</reference>
<dbReference type="PANTHER" id="PTHR48048:SF30">
    <property type="entry name" value="GLYCOSYLTRANSFERASE"/>
    <property type="match status" value="1"/>
</dbReference>
<organism evidence="6 7">
    <name type="scientific">Aristolochia fimbriata</name>
    <name type="common">White veined hardy Dutchman's pipe vine</name>
    <dbReference type="NCBI Taxonomy" id="158543"/>
    <lineage>
        <taxon>Eukaryota</taxon>
        <taxon>Viridiplantae</taxon>
        <taxon>Streptophyta</taxon>
        <taxon>Embryophyta</taxon>
        <taxon>Tracheophyta</taxon>
        <taxon>Spermatophyta</taxon>
        <taxon>Magnoliopsida</taxon>
        <taxon>Magnoliidae</taxon>
        <taxon>Piperales</taxon>
        <taxon>Aristolochiaceae</taxon>
        <taxon>Aristolochia</taxon>
    </lineage>
</organism>
<evidence type="ECO:0000313" key="7">
    <source>
        <dbReference type="Proteomes" id="UP000825729"/>
    </source>
</evidence>
<comment type="caution">
    <text evidence="6">The sequence shown here is derived from an EMBL/GenBank/DDBJ whole genome shotgun (WGS) entry which is preliminary data.</text>
</comment>
<dbReference type="InterPro" id="IPR050481">
    <property type="entry name" value="UDP-glycosyltransf_plant"/>
</dbReference>